<accession>A0A126Q0E5</accession>
<reference evidence="1 2" key="1">
    <citation type="submission" date="2015-12" db="EMBL/GenBank/DDBJ databases">
        <authorList>
            <person name="Shamseldin A."/>
            <person name="Moawad H."/>
            <person name="Abd El-Rahim W.M."/>
            <person name="Sadowsky M.J."/>
        </authorList>
    </citation>
    <scope>NUCLEOTIDE SEQUENCE [LARGE SCALE GENOMIC DNA]</scope>
    <source>
        <strain evidence="1 2">D7</strain>
    </source>
</reference>
<protein>
    <submittedName>
        <fullName evidence="1">Uncharacterized protein</fullName>
    </submittedName>
</protein>
<evidence type="ECO:0000313" key="1">
    <source>
        <dbReference type="EMBL" id="AMJ98510.1"/>
    </source>
</evidence>
<dbReference type="AlphaFoldDB" id="A0A126Q0E5"/>
<organism evidence="1 2">
    <name type="scientific">Alteromonas macleodii</name>
    <name type="common">Pseudoalteromonas macleodii</name>
    <dbReference type="NCBI Taxonomy" id="28108"/>
    <lineage>
        <taxon>Bacteria</taxon>
        <taxon>Pseudomonadati</taxon>
        <taxon>Pseudomonadota</taxon>
        <taxon>Gammaproteobacteria</taxon>
        <taxon>Alteromonadales</taxon>
        <taxon>Alteromonadaceae</taxon>
        <taxon>Alteromonas/Salinimonas group</taxon>
        <taxon>Alteromonas</taxon>
    </lineage>
</organism>
<gene>
    <name evidence="1" type="ORF">AVL55_10235</name>
</gene>
<proteinExistence type="predicted"/>
<name>A0A126Q0E5_ALTMA</name>
<evidence type="ECO:0000313" key="2">
    <source>
        <dbReference type="Proteomes" id="UP000063991"/>
    </source>
</evidence>
<dbReference type="EMBL" id="CP014323">
    <property type="protein sequence ID" value="AMJ98510.1"/>
    <property type="molecule type" value="Genomic_DNA"/>
</dbReference>
<sequence>MSVKIRNFGNDRVVHSKTELVDCLVNNYKNNSVSLQYVTPSGATCIDFIDVSLDGTVTMSYGDKHFDSTKYFFA</sequence>
<dbReference type="Proteomes" id="UP000063991">
    <property type="component" value="Chromosome"/>
</dbReference>